<accession>A0AAE1JDH7</accession>
<evidence type="ECO:0000256" key="1">
    <source>
        <dbReference type="SAM" id="MobiDB-lite"/>
    </source>
</evidence>
<sequence length="242" mass="26363">MNSDPEEHTIIPKLPLLLSVPSMPSPEHSGTATPPLHTSASVPFRWEEEPGKPRPCTALIPFNNNNPTCDLPPKSLDLPPRLLFEAKLAKLLSPTSVLEGSSASSESFRSPPSFRVGGSFSDEKDRLGALVLNRGGLSEKEGRGRWFGSWRKRGLRVTREVSWGSYVFPSSADNNRDCDDTGFIGGGCHKMKRPGSFSSVFQANSCVWTTITESLKQVVPWRMKKQKKLGGGGGGGYGLKNH</sequence>
<dbReference type="PANTHER" id="PTHR34371">
    <property type="entry name" value="OS01G0551000 PROTEIN"/>
    <property type="match status" value="1"/>
</dbReference>
<organism evidence="2 3">
    <name type="scientific">Acacia crassicarpa</name>
    <name type="common">northern wattle</name>
    <dbReference type="NCBI Taxonomy" id="499986"/>
    <lineage>
        <taxon>Eukaryota</taxon>
        <taxon>Viridiplantae</taxon>
        <taxon>Streptophyta</taxon>
        <taxon>Embryophyta</taxon>
        <taxon>Tracheophyta</taxon>
        <taxon>Spermatophyta</taxon>
        <taxon>Magnoliopsida</taxon>
        <taxon>eudicotyledons</taxon>
        <taxon>Gunneridae</taxon>
        <taxon>Pentapetalae</taxon>
        <taxon>rosids</taxon>
        <taxon>fabids</taxon>
        <taxon>Fabales</taxon>
        <taxon>Fabaceae</taxon>
        <taxon>Caesalpinioideae</taxon>
        <taxon>mimosoid clade</taxon>
        <taxon>Acacieae</taxon>
        <taxon>Acacia</taxon>
    </lineage>
</organism>
<dbReference type="EMBL" id="JAWXYG010000007">
    <property type="protein sequence ID" value="KAK4267016.1"/>
    <property type="molecule type" value="Genomic_DNA"/>
</dbReference>
<feature type="compositionally biased region" description="Polar residues" evidence="1">
    <location>
        <begin position="28"/>
        <end position="37"/>
    </location>
</feature>
<feature type="region of interest" description="Disordered" evidence="1">
    <location>
        <begin position="1"/>
        <end position="37"/>
    </location>
</feature>
<dbReference type="InterPro" id="IPR007789">
    <property type="entry name" value="DUF688"/>
</dbReference>
<evidence type="ECO:0000313" key="3">
    <source>
        <dbReference type="Proteomes" id="UP001293593"/>
    </source>
</evidence>
<dbReference type="PANTHER" id="PTHR34371:SF2">
    <property type="entry name" value="DUF688 FAMILY PROTEIN"/>
    <property type="match status" value="1"/>
</dbReference>
<gene>
    <name evidence="2" type="ORF">QN277_023863</name>
</gene>
<reference evidence="2" key="1">
    <citation type="submission" date="2023-10" db="EMBL/GenBank/DDBJ databases">
        <title>Chromosome-level genome of the transformable northern wattle, Acacia crassicarpa.</title>
        <authorList>
            <person name="Massaro I."/>
            <person name="Sinha N.R."/>
            <person name="Poethig S."/>
            <person name="Leichty A.R."/>
        </authorList>
    </citation>
    <scope>NUCLEOTIDE SEQUENCE</scope>
    <source>
        <strain evidence="2">Acra3RX</strain>
        <tissue evidence="2">Leaf</tissue>
    </source>
</reference>
<keyword evidence="3" id="KW-1185">Reference proteome</keyword>
<feature type="compositionally biased region" description="Low complexity" evidence="1">
    <location>
        <begin position="14"/>
        <end position="26"/>
    </location>
</feature>
<dbReference type="AlphaFoldDB" id="A0AAE1JDH7"/>
<name>A0AAE1JDH7_9FABA</name>
<protein>
    <submittedName>
        <fullName evidence="2">Uncharacterized protein</fullName>
    </submittedName>
</protein>
<dbReference type="Pfam" id="PF05097">
    <property type="entry name" value="DUF688"/>
    <property type="match status" value="1"/>
</dbReference>
<comment type="caution">
    <text evidence="2">The sequence shown here is derived from an EMBL/GenBank/DDBJ whole genome shotgun (WGS) entry which is preliminary data.</text>
</comment>
<dbReference type="Proteomes" id="UP001293593">
    <property type="component" value="Unassembled WGS sequence"/>
</dbReference>
<proteinExistence type="predicted"/>
<feature type="compositionally biased region" description="Basic and acidic residues" evidence="1">
    <location>
        <begin position="1"/>
        <end position="10"/>
    </location>
</feature>
<evidence type="ECO:0000313" key="2">
    <source>
        <dbReference type="EMBL" id="KAK4267016.1"/>
    </source>
</evidence>